<dbReference type="AlphaFoldDB" id="A0A2M8LAI6"/>
<dbReference type="InterPro" id="IPR002549">
    <property type="entry name" value="AI-2E-like"/>
</dbReference>
<dbReference type="Pfam" id="PF01594">
    <property type="entry name" value="AI-2E_transport"/>
    <property type="match status" value="1"/>
</dbReference>
<feature type="transmembrane region" description="Helical" evidence="6">
    <location>
        <begin position="316"/>
        <end position="334"/>
    </location>
</feature>
<feature type="transmembrane region" description="Helical" evidence="6">
    <location>
        <begin position="36"/>
        <end position="55"/>
    </location>
</feature>
<accession>A0A2M8LAI6</accession>
<comment type="caution">
    <text evidence="7">The sequence shown here is derived from an EMBL/GenBank/DDBJ whole genome shotgun (WGS) entry which is preliminary data.</text>
</comment>
<dbReference type="EMBL" id="PFER01000023">
    <property type="protein sequence ID" value="PJE73647.1"/>
    <property type="molecule type" value="Genomic_DNA"/>
</dbReference>
<dbReference type="PANTHER" id="PTHR21716:SF62">
    <property type="entry name" value="TRANSPORT PROTEIN YDBI-RELATED"/>
    <property type="match status" value="1"/>
</dbReference>
<evidence type="ECO:0000313" key="8">
    <source>
        <dbReference type="Proteomes" id="UP000230959"/>
    </source>
</evidence>
<name>A0A2M8LAI6_9BACT</name>
<dbReference type="Proteomes" id="UP000230959">
    <property type="component" value="Unassembled WGS sequence"/>
</dbReference>
<comment type="subcellular location">
    <subcellularLocation>
        <location evidence="1">Membrane</location>
        <topology evidence="1">Multi-pass membrane protein</topology>
    </subcellularLocation>
</comment>
<evidence type="ECO:0000256" key="5">
    <source>
        <dbReference type="ARBA" id="ARBA00023136"/>
    </source>
</evidence>
<feature type="transmembrane region" description="Helical" evidence="6">
    <location>
        <begin position="232"/>
        <end position="253"/>
    </location>
</feature>
<proteinExistence type="inferred from homology"/>
<keyword evidence="4 6" id="KW-1133">Transmembrane helix</keyword>
<feature type="transmembrane region" description="Helical" evidence="6">
    <location>
        <begin position="67"/>
        <end position="85"/>
    </location>
</feature>
<evidence type="ECO:0000256" key="1">
    <source>
        <dbReference type="ARBA" id="ARBA00004141"/>
    </source>
</evidence>
<evidence type="ECO:0000256" key="4">
    <source>
        <dbReference type="ARBA" id="ARBA00022989"/>
    </source>
</evidence>
<dbReference type="PANTHER" id="PTHR21716">
    <property type="entry name" value="TRANSMEMBRANE PROTEIN"/>
    <property type="match status" value="1"/>
</dbReference>
<evidence type="ECO:0008006" key="9">
    <source>
        <dbReference type="Google" id="ProtNLM"/>
    </source>
</evidence>
<feature type="transmembrane region" description="Helical" evidence="6">
    <location>
        <begin position="205"/>
        <end position="225"/>
    </location>
</feature>
<feature type="transmembrane region" description="Helical" evidence="6">
    <location>
        <begin position="6"/>
        <end position="29"/>
    </location>
</feature>
<evidence type="ECO:0000256" key="6">
    <source>
        <dbReference type="SAM" id="Phobius"/>
    </source>
</evidence>
<feature type="transmembrane region" description="Helical" evidence="6">
    <location>
        <begin position="259"/>
        <end position="280"/>
    </location>
</feature>
<dbReference type="GO" id="GO:0055085">
    <property type="term" value="P:transmembrane transport"/>
    <property type="evidence" value="ECO:0007669"/>
    <property type="project" value="TreeGrafter"/>
</dbReference>
<feature type="transmembrane region" description="Helical" evidence="6">
    <location>
        <begin position="137"/>
        <end position="169"/>
    </location>
</feature>
<evidence type="ECO:0000256" key="3">
    <source>
        <dbReference type="ARBA" id="ARBA00022692"/>
    </source>
</evidence>
<organism evidence="7 8">
    <name type="scientific">Candidatus Terrybacteria bacterium CG10_big_fil_rev_8_21_14_0_10_41_10</name>
    <dbReference type="NCBI Taxonomy" id="1975026"/>
    <lineage>
        <taxon>Bacteria</taxon>
        <taxon>Candidatus Terryibacteriota</taxon>
    </lineage>
</organism>
<sequence length="353" mass="38837">MNDKNLTINITSGTVIKIIAIFLIGVFLYLIKDIMVAVLFSVVIASGVEPAAVWFKKRRVPRVFAVIFVYLAAFAFMGAMFYLIIPTIFREVTNFAGNLPNYLEDPLQFEFIARVFPNLPDFATGAMGQFIGKVSDFVGGLSAGALSLASAAFGGAVSLVLIIVLSFYLSVQENGIEKFLGIVVPSRHEKYAIGLWMRWRKKIGLWLQGQVLLGFIVGVLVYMGLTILQVEYALTFALLAALFELIPIFGPILAAVPPIMVALLQSPLLAGEVAVLYIIIQQFENHLIYPLVVTKIVGVPPMIVILSLIIGAQVGGFFGIILAIPLATLVIEVLEDIDIRKKHQIKELYRYDK</sequence>
<reference evidence="8" key="1">
    <citation type="submission" date="2017-09" db="EMBL/GenBank/DDBJ databases">
        <title>Depth-based differentiation of microbial function through sediment-hosted aquifers and enrichment of novel symbionts in the deep terrestrial subsurface.</title>
        <authorList>
            <person name="Probst A.J."/>
            <person name="Ladd B."/>
            <person name="Jarett J.K."/>
            <person name="Geller-Mcgrath D.E."/>
            <person name="Sieber C.M.K."/>
            <person name="Emerson J.B."/>
            <person name="Anantharaman K."/>
            <person name="Thomas B.C."/>
            <person name="Malmstrom R."/>
            <person name="Stieglmeier M."/>
            <person name="Klingl A."/>
            <person name="Woyke T."/>
            <person name="Ryan C.M."/>
            <person name="Banfield J.F."/>
        </authorList>
    </citation>
    <scope>NUCLEOTIDE SEQUENCE [LARGE SCALE GENOMIC DNA]</scope>
</reference>
<evidence type="ECO:0000313" key="7">
    <source>
        <dbReference type="EMBL" id="PJE73647.1"/>
    </source>
</evidence>
<gene>
    <name evidence="7" type="ORF">COV02_01390</name>
</gene>
<evidence type="ECO:0000256" key="2">
    <source>
        <dbReference type="ARBA" id="ARBA00009773"/>
    </source>
</evidence>
<protein>
    <recommendedName>
        <fullName evidence="9">AI-2E family transporter</fullName>
    </recommendedName>
</protein>
<dbReference type="GO" id="GO:0016020">
    <property type="term" value="C:membrane"/>
    <property type="evidence" value="ECO:0007669"/>
    <property type="project" value="UniProtKB-SubCell"/>
</dbReference>
<keyword evidence="3 6" id="KW-0812">Transmembrane</keyword>
<keyword evidence="5 6" id="KW-0472">Membrane</keyword>
<comment type="similarity">
    <text evidence="2">Belongs to the autoinducer-2 exporter (AI-2E) (TC 2.A.86) family.</text>
</comment>